<evidence type="ECO:0000256" key="3">
    <source>
        <dbReference type="ARBA" id="ARBA00011233"/>
    </source>
</evidence>
<dbReference type="SUPFAM" id="SSF51569">
    <property type="entry name" value="Aldolase"/>
    <property type="match status" value="1"/>
</dbReference>
<proteinExistence type="inferred from homology"/>
<evidence type="ECO:0000256" key="4">
    <source>
        <dbReference type="ARBA" id="ARBA00023239"/>
    </source>
</evidence>
<dbReference type="AlphaFoldDB" id="A0A5M6DJ13"/>
<dbReference type="RefSeq" id="WP_150088095.1">
    <property type="nucleotide sequence ID" value="NZ_VWSF01000005.1"/>
</dbReference>
<dbReference type="NCBIfam" id="TIGR01182">
    <property type="entry name" value="eda"/>
    <property type="match status" value="1"/>
</dbReference>
<evidence type="ECO:0000256" key="5">
    <source>
        <dbReference type="ARBA" id="ARBA00023277"/>
    </source>
</evidence>
<reference evidence="6 7" key="1">
    <citation type="submission" date="2019-09" db="EMBL/GenBank/DDBJ databases">
        <title>Genome sequence and assembly of Adhaeribacter sp.</title>
        <authorList>
            <person name="Chhetri G."/>
        </authorList>
    </citation>
    <scope>NUCLEOTIDE SEQUENCE [LARGE SCALE GENOMIC DNA]</scope>
    <source>
        <strain evidence="6 7">DK36</strain>
    </source>
</reference>
<name>A0A5M6DJ13_9BACT</name>
<gene>
    <name evidence="6" type="ORF">F0145_09100</name>
</gene>
<dbReference type="EMBL" id="VWSF01000005">
    <property type="protein sequence ID" value="KAA5547471.1"/>
    <property type="molecule type" value="Genomic_DNA"/>
</dbReference>
<evidence type="ECO:0000313" key="7">
    <source>
        <dbReference type="Proteomes" id="UP000323426"/>
    </source>
</evidence>
<dbReference type="InterPro" id="IPR013785">
    <property type="entry name" value="Aldolase_TIM"/>
</dbReference>
<dbReference type="Pfam" id="PF01081">
    <property type="entry name" value="Aldolase"/>
    <property type="match status" value="1"/>
</dbReference>
<comment type="pathway">
    <text evidence="1">Carbohydrate acid metabolism.</text>
</comment>
<keyword evidence="7" id="KW-1185">Reference proteome</keyword>
<evidence type="ECO:0000256" key="1">
    <source>
        <dbReference type="ARBA" id="ARBA00004761"/>
    </source>
</evidence>
<keyword evidence="5" id="KW-0119">Carbohydrate metabolism</keyword>
<protein>
    <submittedName>
        <fullName evidence="6">Bifunctional 4-hydroxy-2-oxoglutarate aldolase/2-dehydro-3-deoxy-phosphogluconate aldolase</fullName>
    </submittedName>
</protein>
<evidence type="ECO:0000313" key="6">
    <source>
        <dbReference type="EMBL" id="KAA5547471.1"/>
    </source>
</evidence>
<comment type="similarity">
    <text evidence="2">Belongs to the KHG/KDPG aldolase family.</text>
</comment>
<dbReference type="CDD" id="cd00452">
    <property type="entry name" value="KDPG_aldolase"/>
    <property type="match status" value="1"/>
</dbReference>
<dbReference type="Gene3D" id="3.20.20.70">
    <property type="entry name" value="Aldolase class I"/>
    <property type="match status" value="1"/>
</dbReference>
<organism evidence="6 7">
    <name type="scientific">Adhaeribacter rhizoryzae</name>
    <dbReference type="NCBI Taxonomy" id="2607907"/>
    <lineage>
        <taxon>Bacteria</taxon>
        <taxon>Pseudomonadati</taxon>
        <taxon>Bacteroidota</taxon>
        <taxon>Cytophagia</taxon>
        <taxon>Cytophagales</taxon>
        <taxon>Hymenobacteraceae</taxon>
        <taxon>Adhaeribacter</taxon>
    </lineage>
</organism>
<evidence type="ECO:0000256" key="2">
    <source>
        <dbReference type="ARBA" id="ARBA00006906"/>
    </source>
</evidence>
<dbReference type="InterPro" id="IPR000887">
    <property type="entry name" value="Aldlse_KDPG_KHG"/>
</dbReference>
<comment type="subunit">
    <text evidence="3">Homotrimer.</text>
</comment>
<sequence>MSQHFSQERFNKVPVVGIMRNMPPEHTEALAACYATAGLTTLEITMNSAGAPDTIAWLVKNYGDRLNIGAGTVCDQTDLEKALTAGAQFIVTPILDEEVIRACVAANIPVFPGAFTPTEIYKAWKLGATMVKVFPATKLGPEFIKELLAPLPYLKLLPTGGLNLQNFREYFKAGAQGVGIGSGLFPAELINNNRWDDLKQLYEQIVQEVSACVVPA</sequence>
<dbReference type="PANTHER" id="PTHR30246:SF1">
    <property type="entry name" value="2-DEHYDRO-3-DEOXY-6-PHOSPHOGALACTONATE ALDOLASE-RELATED"/>
    <property type="match status" value="1"/>
</dbReference>
<comment type="caution">
    <text evidence="6">The sequence shown here is derived from an EMBL/GenBank/DDBJ whole genome shotgun (WGS) entry which is preliminary data.</text>
</comment>
<dbReference type="Proteomes" id="UP000323426">
    <property type="component" value="Unassembled WGS sequence"/>
</dbReference>
<dbReference type="GO" id="GO:0016829">
    <property type="term" value="F:lyase activity"/>
    <property type="evidence" value="ECO:0007669"/>
    <property type="project" value="UniProtKB-KW"/>
</dbReference>
<dbReference type="PANTHER" id="PTHR30246">
    <property type="entry name" value="2-KETO-3-DEOXY-6-PHOSPHOGLUCONATE ALDOLASE"/>
    <property type="match status" value="1"/>
</dbReference>
<accession>A0A5M6DJ13</accession>
<keyword evidence="4" id="KW-0456">Lyase</keyword>